<dbReference type="EMBL" id="SRLO01000005">
    <property type="protein sequence ID" value="TNN88480.1"/>
    <property type="molecule type" value="Genomic_DNA"/>
</dbReference>
<proteinExistence type="predicted"/>
<accession>A0A4Z2JE72</accession>
<organism evidence="1 2">
    <name type="scientific">Liparis tanakae</name>
    <name type="common">Tanaka's snailfish</name>
    <dbReference type="NCBI Taxonomy" id="230148"/>
    <lineage>
        <taxon>Eukaryota</taxon>
        <taxon>Metazoa</taxon>
        <taxon>Chordata</taxon>
        <taxon>Craniata</taxon>
        <taxon>Vertebrata</taxon>
        <taxon>Euteleostomi</taxon>
        <taxon>Actinopterygii</taxon>
        <taxon>Neopterygii</taxon>
        <taxon>Teleostei</taxon>
        <taxon>Neoteleostei</taxon>
        <taxon>Acanthomorphata</taxon>
        <taxon>Eupercaria</taxon>
        <taxon>Perciformes</taxon>
        <taxon>Cottioidei</taxon>
        <taxon>Cottales</taxon>
        <taxon>Liparidae</taxon>
        <taxon>Liparis</taxon>
    </lineage>
</organism>
<reference evidence="1 2" key="1">
    <citation type="submission" date="2019-03" db="EMBL/GenBank/DDBJ databases">
        <title>First draft genome of Liparis tanakae, snailfish: a comprehensive survey of snailfish specific genes.</title>
        <authorList>
            <person name="Kim W."/>
            <person name="Song I."/>
            <person name="Jeong J.-H."/>
            <person name="Kim D."/>
            <person name="Kim S."/>
            <person name="Ryu S."/>
            <person name="Song J.Y."/>
            <person name="Lee S.K."/>
        </authorList>
    </citation>
    <scope>NUCLEOTIDE SEQUENCE [LARGE SCALE GENOMIC DNA]</scope>
    <source>
        <tissue evidence="1">Muscle</tissue>
    </source>
</reference>
<name>A0A4Z2JE72_9TELE</name>
<comment type="caution">
    <text evidence="1">The sequence shown here is derived from an EMBL/GenBank/DDBJ whole genome shotgun (WGS) entry which is preliminary data.</text>
</comment>
<evidence type="ECO:0000313" key="2">
    <source>
        <dbReference type="Proteomes" id="UP000314294"/>
    </source>
</evidence>
<evidence type="ECO:0000313" key="1">
    <source>
        <dbReference type="EMBL" id="TNN88480.1"/>
    </source>
</evidence>
<dbReference type="AlphaFoldDB" id="A0A4Z2JE72"/>
<protein>
    <submittedName>
        <fullName evidence="1">Uncharacterized protein</fullName>
    </submittedName>
</protein>
<gene>
    <name evidence="1" type="ORF">EYF80_001262</name>
</gene>
<keyword evidence="2" id="KW-1185">Reference proteome</keyword>
<dbReference type="Proteomes" id="UP000314294">
    <property type="component" value="Unassembled WGS sequence"/>
</dbReference>
<sequence length="202" mass="21982">MSRVFSSLCSCTKNDTIQTSGEQAADKLTANVFTYVLLENLFFPPSLSISHPLHLALDLPHAAVPLLPLAVEALHQVSPLAAPPLLSVLQLPAEVQRGVVAVGQQTPLLLALQLQAPLGVFGRFPFTSLSFASDLASCLLLQLLRLKLLQQRPQGLQHLPVLPKLHNEDSDKTIVREKGFSPSAPVMEQLSSLKMQRHGIHE</sequence>